<gene>
    <name evidence="1" type="ORF">LLUT_LOCUS33945</name>
</gene>
<dbReference type="EMBL" id="CAXHTB010000024">
    <property type="protein sequence ID" value="CAL0332885.1"/>
    <property type="molecule type" value="Genomic_DNA"/>
</dbReference>
<protein>
    <submittedName>
        <fullName evidence="1">Uncharacterized protein</fullName>
    </submittedName>
</protein>
<evidence type="ECO:0000313" key="2">
    <source>
        <dbReference type="Proteomes" id="UP001497480"/>
    </source>
</evidence>
<name>A0AAV1YG10_LUPLU</name>
<dbReference type="Proteomes" id="UP001497480">
    <property type="component" value="Unassembled WGS sequence"/>
</dbReference>
<reference evidence="1 2" key="1">
    <citation type="submission" date="2024-03" db="EMBL/GenBank/DDBJ databases">
        <authorList>
            <person name="Martinez-Hernandez J."/>
        </authorList>
    </citation>
    <scope>NUCLEOTIDE SEQUENCE [LARGE SCALE GENOMIC DNA]</scope>
</reference>
<comment type="caution">
    <text evidence="1">The sequence shown here is derived from an EMBL/GenBank/DDBJ whole genome shotgun (WGS) entry which is preliminary data.</text>
</comment>
<keyword evidence="2" id="KW-1185">Reference proteome</keyword>
<proteinExistence type="predicted"/>
<organism evidence="1 2">
    <name type="scientific">Lupinus luteus</name>
    <name type="common">European yellow lupine</name>
    <dbReference type="NCBI Taxonomy" id="3873"/>
    <lineage>
        <taxon>Eukaryota</taxon>
        <taxon>Viridiplantae</taxon>
        <taxon>Streptophyta</taxon>
        <taxon>Embryophyta</taxon>
        <taxon>Tracheophyta</taxon>
        <taxon>Spermatophyta</taxon>
        <taxon>Magnoliopsida</taxon>
        <taxon>eudicotyledons</taxon>
        <taxon>Gunneridae</taxon>
        <taxon>Pentapetalae</taxon>
        <taxon>rosids</taxon>
        <taxon>fabids</taxon>
        <taxon>Fabales</taxon>
        <taxon>Fabaceae</taxon>
        <taxon>Papilionoideae</taxon>
        <taxon>50 kb inversion clade</taxon>
        <taxon>genistoids sensu lato</taxon>
        <taxon>core genistoids</taxon>
        <taxon>Genisteae</taxon>
        <taxon>Lupinus</taxon>
    </lineage>
</organism>
<dbReference type="AlphaFoldDB" id="A0AAV1YG10"/>
<sequence length="100" mass="11247">MENKENMLPFSLTDKINPVRANAKTKCFKKGSSTTRLMREPLADITNRFNFSEPPHVVPSPSFCLASVTVESNFQKCTTSKFVSDSAKYCSSKSLRMGFR</sequence>
<evidence type="ECO:0000313" key="1">
    <source>
        <dbReference type="EMBL" id="CAL0332885.1"/>
    </source>
</evidence>
<accession>A0AAV1YG10</accession>